<sequence length="353" mass="37865">MATATPLDIVGLLTGQGRESKKLRVAKIINKTPAELKPGRHLHATAAERQPMLLADLRVGRSAMQVIEATVTSISQLGTCSNGSSMFFSTLRQGQAATAHYNKMAKDKKYCLADFTVKHKNKQYNTTGHRYEIYLETDTIIRECALPQAAPAPPAAQAAPAPAAAGGAAAGARRQRQIHMVAVVAVNGVAAAPPALQGPGYVLEDVTAAMVAHISDLLRRTPIRTAAMATAATLGLPPQHTGVVQTGRSLPAFYIAVGVRNELRCSETECCRAHAFTQPGRGGLRVMLLCRVTLGRLFDAHGNTRNDAPAAPHGFDSVLAREGSTAIRLHHHEMAVYDVAQSYVEYLLYYRDV</sequence>
<dbReference type="InterPro" id="IPR012340">
    <property type="entry name" value="NA-bd_OB-fold"/>
</dbReference>
<dbReference type="EMBL" id="CDMY01000989">
    <property type="protein sequence ID" value="CEM38600.1"/>
    <property type="molecule type" value="Genomic_DNA"/>
</dbReference>
<dbReference type="Gene3D" id="2.40.50.140">
    <property type="entry name" value="Nucleic acid-binding proteins"/>
    <property type="match status" value="1"/>
</dbReference>
<evidence type="ECO:0000313" key="1">
    <source>
        <dbReference type="EMBL" id="CEM38600.1"/>
    </source>
</evidence>
<reference evidence="1 2" key="1">
    <citation type="submission" date="2014-11" db="EMBL/GenBank/DDBJ databases">
        <authorList>
            <person name="Zhu J."/>
            <person name="Qi W."/>
            <person name="Song R."/>
        </authorList>
    </citation>
    <scope>NUCLEOTIDE SEQUENCE [LARGE SCALE GENOMIC DNA]</scope>
</reference>
<dbReference type="SUPFAM" id="SSF56399">
    <property type="entry name" value="ADP-ribosylation"/>
    <property type="match status" value="1"/>
</dbReference>
<evidence type="ECO:0008006" key="3">
    <source>
        <dbReference type="Google" id="ProtNLM"/>
    </source>
</evidence>
<name>A0A0G4H4L7_VITBC</name>
<proteinExistence type="predicted"/>
<dbReference type="OrthoDB" id="6133115at2759"/>
<keyword evidence="2" id="KW-1185">Reference proteome</keyword>
<dbReference type="InParanoid" id="A0A0G4H4L7"/>
<dbReference type="AlphaFoldDB" id="A0A0G4H4L7"/>
<organism evidence="1 2">
    <name type="scientific">Vitrella brassicaformis (strain CCMP3155)</name>
    <dbReference type="NCBI Taxonomy" id="1169540"/>
    <lineage>
        <taxon>Eukaryota</taxon>
        <taxon>Sar</taxon>
        <taxon>Alveolata</taxon>
        <taxon>Colpodellida</taxon>
        <taxon>Vitrellaceae</taxon>
        <taxon>Vitrella</taxon>
    </lineage>
</organism>
<accession>A0A0G4H4L7</accession>
<protein>
    <recommendedName>
        <fullName evidence="3">PARP catalytic domain-containing protein</fullName>
    </recommendedName>
</protein>
<evidence type="ECO:0000313" key="2">
    <source>
        <dbReference type="Proteomes" id="UP000041254"/>
    </source>
</evidence>
<dbReference type="Gene3D" id="3.90.228.10">
    <property type="match status" value="1"/>
</dbReference>
<gene>
    <name evidence="1" type="ORF">Vbra_10590</name>
</gene>
<dbReference type="Proteomes" id="UP000041254">
    <property type="component" value="Unassembled WGS sequence"/>
</dbReference>
<dbReference type="VEuPathDB" id="CryptoDB:Vbra_10590"/>